<evidence type="ECO:0000259" key="4">
    <source>
        <dbReference type="Pfam" id="PF00496"/>
    </source>
</evidence>
<dbReference type="RefSeq" id="WP_050046800.1">
    <property type="nucleotide sequence ID" value="NZ_JHEG04000001.1"/>
</dbReference>
<dbReference type="CDD" id="cd08500">
    <property type="entry name" value="PBP2_NikA_DppA_OppA_like_4"/>
    <property type="match status" value="1"/>
</dbReference>
<dbReference type="InterPro" id="IPR039424">
    <property type="entry name" value="SBP_5"/>
</dbReference>
<dbReference type="Proteomes" id="UP000029738">
    <property type="component" value="Unassembled WGS sequence"/>
</dbReference>
<dbReference type="PANTHER" id="PTHR30290">
    <property type="entry name" value="PERIPLASMIC BINDING COMPONENT OF ABC TRANSPORTER"/>
    <property type="match status" value="1"/>
</dbReference>
<protein>
    <submittedName>
        <fullName evidence="5">ABC transporter substrate-binding protein</fullName>
    </submittedName>
</protein>
<dbReference type="OrthoDB" id="9796817at2"/>
<dbReference type="Gene3D" id="3.40.190.10">
    <property type="entry name" value="Periplasmic binding protein-like II"/>
    <property type="match status" value="1"/>
</dbReference>
<feature type="domain" description="Solute-binding protein family 5" evidence="4">
    <location>
        <begin position="88"/>
        <end position="493"/>
    </location>
</feature>
<dbReference type="GO" id="GO:1904680">
    <property type="term" value="F:peptide transmembrane transporter activity"/>
    <property type="evidence" value="ECO:0007669"/>
    <property type="project" value="TreeGrafter"/>
</dbReference>
<dbReference type="AlphaFoldDB" id="A0A8S9T8T4"/>
<dbReference type="InterPro" id="IPR030678">
    <property type="entry name" value="Peptide/Ni-bd"/>
</dbReference>
<comment type="similarity">
    <text evidence="1">Belongs to the bacterial solute-binding protein 5 family.</text>
</comment>
<keyword evidence="6" id="KW-1185">Reference proteome</keyword>
<evidence type="ECO:0000256" key="1">
    <source>
        <dbReference type="ARBA" id="ARBA00005695"/>
    </source>
</evidence>
<dbReference type="FunFam" id="3.90.76.10:FF:000004">
    <property type="entry name" value="Peptide ABC transporter substrate-binding protein"/>
    <property type="match status" value="1"/>
</dbReference>
<gene>
    <name evidence="5" type="ORF">DA73_0400027525</name>
</gene>
<evidence type="ECO:0000256" key="3">
    <source>
        <dbReference type="ARBA" id="ARBA00022729"/>
    </source>
</evidence>
<dbReference type="Gene3D" id="3.10.105.10">
    <property type="entry name" value="Dipeptide-binding Protein, Domain 3"/>
    <property type="match status" value="1"/>
</dbReference>
<dbReference type="Pfam" id="PF00496">
    <property type="entry name" value="SBP_bac_5"/>
    <property type="match status" value="1"/>
</dbReference>
<sequence>MKAHFFPKKLPQIFPRGWIVALLGFWIALSLNGCNPGQFKTSAAQVSQLVISAGGNPQTFNAALSQSTPNIFRFTYEPLAALNGITKKIEPAIAESWEISQDKLRYTFTLREGLKWSDGEPLTADDVVFSFNNIYLNKEIPTYAQDNLRIGVSKAFPKVRKIDSRRVEFIMPEPYAPFLALIAAEMEILPEHALRKAVETKRSDGRPEFFSTWGIDTDPKKIIVNGPYTLETYLPSQRMIFRRNPYYWRKDAQGKPQPYIERIVWQIVENADTALMQFRSGGLDVLEIGPGTFQLLKREEKRGDFSIQNAGPDTGTSLLAFNLNKGRRNGKPLVDPVKSRWFNTVAFRQAVAYALDRQTIINNNLRGLGEPQDSPFFAPSPYYLSAKQGLKAYNYNVDKAKEVLLGAGFKYDNKGQLLDSDGNRVRFTMLAPASNRPSVPPKIKQDLSKIGMTVDLQYVDFSVLGDKITNTLDWETYLGGMSGNIEPHDGYNVWTVEGSFHVFNQKPAKGQPPLEGWEASDWEKKIEALFIAGAREFDETKRKAIYDEVQRLAQEYVPIVHLWNSLALVAVRNTVQGVKYSAAFPSPRGYIWNLYEMKVAEGNRG</sequence>
<name>A0A8S9T8T4_9CYAN</name>
<keyword evidence="3" id="KW-0732">Signal</keyword>
<reference evidence="5" key="2">
    <citation type="submission" date="2019-11" db="EMBL/GenBank/DDBJ databases">
        <title>Improved Assembly of Tolypothrix boutellei genome.</title>
        <authorList>
            <person name="Sarangi A.N."/>
            <person name="Mukherjee M."/>
            <person name="Ghosh S."/>
            <person name="Singh D."/>
            <person name="Das A."/>
            <person name="Kant S."/>
            <person name="Prusty A."/>
            <person name="Tripathy S."/>
        </authorList>
    </citation>
    <scope>NUCLEOTIDE SEQUENCE</scope>
    <source>
        <strain evidence="5">VB521301</strain>
    </source>
</reference>
<dbReference type="SUPFAM" id="SSF53850">
    <property type="entry name" value="Periplasmic binding protein-like II"/>
    <property type="match status" value="1"/>
</dbReference>
<dbReference type="EMBL" id="JHEG04000001">
    <property type="protein sequence ID" value="KAF3888815.1"/>
    <property type="molecule type" value="Genomic_DNA"/>
</dbReference>
<evidence type="ECO:0000256" key="2">
    <source>
        <dbReference type="ARBA" id="ARBA00022448"/>
    </source>
</evidence>
<comment type="caution">
    <text evidence="5">The sequence shown here is derived from an EMBL/GenBank/DDBJ whole genome shotgun (WGS) entry which is preliminary data.</text>
</comment>
<organism evidence="5 6">
    <name type="scientific">Tolypothrix bouteillei VB521301</name>
    <dbReference type="NCBI Taxonomy" id="1479485"/>
    <lineage>
        <taxon>Bacteria</taxon>
        <taxon>Bacillati</taxon>
        <taxon>Cyanobacteriota</taxon>
        <taxon>Cyanophyceae</taxon>
        <taxon>Nostocales</taxon>
        <taxon>Tolypothrichaceae</taxon>
        <taxon>Tolypothrix</taxon>
    </lineage>
</organism>
<proteinExistence type="inferred from homology"/>
<dbReference type="PIRSF" id="PIRSF002741">
    <property type="entry name" value="MppA"/>
    <property type="match status" value="1"/>
</dbReference>
<evidence type="ECO:0000313" key="5">
    <source>
        <dbReference type="EMBL" id="KAF3888815.1"/>
    </source>
</evidence>
<dbReference type="InterPro" id="IPR000914">
    <property type="entry name" value="SBP_5_dom"/>
</dbReference>
<reference evidence="5" key="1">
    <citation type="journal article" date="2015" name="Genome Announc.">
        <title>Draft Genome Sequence of Tolypothrix boutellei Strain VB521301.</title>
        <authorList>
            <person name="Chandrababunaidu M.M."/>
            <person name="Singh D."/>
            <person name="Sen D."/>
            <person name="Bhan S."/>
            <person name="Das S."/>
            <person name="Gupta A."/>
            <person name="Adhikary S.P."/>
            <person name="Tripathy S."/>
        </authorList>
    </citation>
    <scope>NUCLEOTIDE SEQUENCE</scope>
    <source>
        <strain evidence="5">VB521301</strain>
    </source>
</reference>
<dbReference type="GO" id="GO:0043190">
    <property type="term" value="C:ATP-binding cassette (ABC) transporter complex"/>
    <property type="evidence" value="ECO:0007669"/>
    <property type="project" value="InterPro"/>
</dbReference>
<evidence type="ECO:0000313" key="6">
    <source>
        <dbReference type="Proteomes" id="UP000029738"/>
    </source>
</evidence>
<keyword evidence="2" id="KW-0813">Transport</keyword>
<accession>A0A8S9T8T4</accession>
<dbReference type="GO" id="GO:0015833">
    <property type="term" value="P:peptide transport"/>
    <property type="evidence" value="ECO:0007669"/>
    <property type="project" value="TreeGrafter"/>
</dbReference>
<dbReference type="GO" id="GO:0042597">
    <property type="term" value="C:periplasmic space"/>
    <property type="evidence" value="ECO:0007669"/>
    <property type="project" value="UniProtKB-ARBA"/>
</dbReference>
<dbReference type="PANTHER" id="PTHR30290:SF9">
    <property type="entry name" value="OLIGOPEPTIDE-BINDING PROTEIN APPA"/>
    <property type="match status" value="1"/>
</dbReference>